<dbReference type="AlphaFoldDB" id="A0A7X5R1N1"/>
<dbReference type="RefSeq" id="WP_167149562.1">
    <property type="nucleotide sequence ID" value="NZ_JAAMOX010000001.1"/>
</dbReference>
<organism evidence="1 2">
    <name type="scientific">Lysinibacter cavernae</name>
    <dbReference type="NCBI Taxonomy" id="1640652"/>
    <lineage>
        <taxon>Bacteria</taxon>
        <taxon>Bacillati</taxon>
        <taxon>Actinomycetota</taxon>
        <taxon>Actinomycetes</taxon>
        <taxon>Micrococcales</taxon>
        <taxon>Microbacteriaceae</taxon>
        <taxon>Lysinibacter</taxon>
    </lineage>
</organism>
<dbReference type="PRINTS" id="PR00368">
    <property type="entry name" value="FADPNR"/>
</dbReference>
<dbReference type="PANTHER" id="PTHR10668">
    <property type="entry name" value="PHYTOENE DEHYDROGENASE"/>
    <property type="match status" value="1"/>
</dbReference>
<dbReference type="Gene3D" id="3.50.50.60">
    <property type="entry name" value="FAD/NAD(P)-binding domain"/>
    <property type="match status" value="2"/>
</dbReference>
<protein>
    <submittedName>
        <fullName evidence="1">Phytoene dehydrogenase-like protein</fullName>
    </submittedName>
</protein>
<dbReference type="Proteomes" id="UP000541033">
    <property type="component" value="Unassembled WGS sequence"/>
</dbReference>
<dbReference type="EMBL" id="JAAMOX010000001">
    <property type="protein sequence ID" value="NIH53720.1"/>
    <property type="molecule type" value="Genomic_DNA"/>
</dbReference>
<gene>
    <name evidence="1" type="ORF">FHX76_001588</name>
</gene>
<sequence length="481" mass="50626">MGAATVVGSGPNGLAAAVTLARAGLDVRLIEAADTIGGGLRTSELTLPGFHHDECSAVHPLALASPFFRAFGLSQRMMFATPEVSYGHPLDHQPAALAFRNLDHTAERLGADGDAWRRMLGPLVDHAPAITRFTLEQLVQVPRHPAATAIFGARVLEHAGPFGQARFHGGAAPALLAGVSAHVPGRHNSLAVAGGGLALATYAHAAGWPVPVGGSQSIANALADDFLANGGTIETNRTVRSLRELADQDTVILDVSPEAFLRMAADRLPAGYVRALRRYRRGAGAFKIDFALSAPVPWADPELSKTATVHIGGSRAEIAAAEATVARGRHAERPYVLATQPSLVDPTRAPDGKHTLWAYAHVPNGSRQDLSEQVIAQIERFAPGFRDTILATSARSAFELQRHNPNSLGGDFMGGAVSLTQLVKRPVVSRAPWVTPLPGVFLGSASTPPGPSVHGLCGYYAAREALQRVHGVERMPSLAPN</sequence>
<evidence type="ECO:0000313" key="1">
    <source>
        <dbReference type="EMBL" id="NIH53720.1"/>
    </source>
</evidence>
<evidence type="ECO:0000313" key="2">
    <source>
        <dbReference type="Proteomes" id="UP000541033"/>
    </source>
</evidence>
<dbReference type="SUPFAM" id="SSF51905">
    <property type="entry name" value="FAD/NAD(P)-binding domain"/>
    <property type="match status" value="1"/>
</dbReference>
<dbReference type="PANTHER" id="PTHR10668:SF105">
    <property type="entry name" value="DEHYDROGENASE-RELATED"/>
    <property type="match status" value="1"/>
</dbReference>
<accession>A0A7X5R1N1</accession>
<dbReference type="Gene3D" id="3.90.660.50">
    <property type="match status" value="1"/>
</dbReference>
<reference evidence="1 2" key="1">
    <citation type="submission" date="2020-02" db="EMBL/GenBank/DDBJ databases">
        <title>Sequencing the genomes of 1000 actinobacteria strains.</title>
        <authorList>
            <person name="Klenk H.-P."/>
        </authorList>
    </citation>
    <scope>NUCLEOTIDE SEQUENCE [LARGE SCALE GENOMIC DNA]</scope>
    <source>
        <strain evidence="1 2">DSM 27960</strain>
    </source>
</reference>
<keyword evidence="2" id="KW-1185">Reference proteome</keyword>
<dbReference type="InterPro" id="IPR036188">
    <property type="entry name" value="FAD/NAD-bd_sf"/>
</dbReference>
<proteinExistence type="predicted"/>
<dbReference type="Pfam" id="PF13450">
    <property type="entry name" value="NAD_binding_8"/>
    <property type="match status" value="1"/>
</dbReference>
<name>A0A7X5R1N1_9MICO</name>
<comment type="caution">
    <text evidence="1">The sequence shown here is derived from an EMBL/GenBank/DDBJ whole genome shotgun (WGS) entry which is preliminary data.</text>
</comment>